<dbReference type="InterPro" id="IPR011006">
    <property type="entry name" value="CheY-like_superfamily"/>
</dbReference>
<dbReference type="CDD" id="cd00082">
    <property type="entry name" value="HisKA"/>
    <property type="match status" value="1"/>
</dbReference>
<dbReference type="EMBL" id="FORA01000001">
    <property type="protein sequence ID" value="SFI28994.1"/>
    <property type="molecule type" value="Genomic_DNA"/>
</dbReference>
<dbReference type="InterPro" id="IPR005467">
    <property type="entry name" value="His_kinase_dom"/>
</dbReference>
<organism evidence="13 14">
    <name type="scientific">Jannaschia pohangensis</name>
    <dbReference type="NCBI Taxonomy" id="390807"/>
    <lineage>
        <taxon>Bacteria</taxon>
        <taxon>Pseudomonadati</taxon>
        <taxon>Pseudomonadota</taxon>
        <taxon>Alphaproteobacteria</taxon>
        <taxon>Rhodobacterales</taxon>
        <taxon>Roseobacteraceae</taxon>
        <taxon>Jannaschia</taxon>
    </lineage>
</organism>
<accession>A0A1I3GZS7</accession>
<evidence type="ECO:0000256" key="5">
    <source>
        <dbReference type="ARBA" id="ARBA00022741"/>
    </source>
</evidence>
<dbReference type="SUPFAM" id="SSF47384">
    <property type="entry name" value="Homodimeric domain of signal transducing histidine kinase"/>
    <property type="match status" value="1"/>
</dbReference>
<evidence type="ECO:0000259" key="11">
    <source>
        <dbReference type="PROSITE" id="PS50110"/>
    </source>
</evidence>
<dbReference type="SMART" id="SM00091">
    <property type="entry name" value="PAS"/>
    <property type="match status" value="1"/>
</dbReference>
<keyword evidence="3 9" id="KW-0597">Phosphoprotein</keyword>
<dbReference type="NCBIfam" id="TIGR00229">
    <property type="entry name" value="sensory_box"/>
    <property type="match status" value="1"/>
</dbReference>
<evidence type="ECO:0000256" key="3">
    <source>
        <dbReference type="ARBA" id="ARBA00022553"/>
    </source>
</evidence>
<dbReference type="EC" id="2.7.13.3" evidence="2"/>
<dbReference type="SUPFAM" id="SSF55874">
    <property type="entry name" value="ATPase domain of HSP90 chaperone/DNA topoisomerase II/histidine kinase"/>
    <property type="match status" value="1"/>
</dbReference>
<dbReference type="CDD" id="cd00130">
    <property type="entry name" value="PAS"/>
    <property type="match status" value="1"/>
</dbReference>
<dbReference type="GO" id="GO:0006355">
    <property type="term" value="P:regulation of DNA-templated transcription"/>
    <property type="evidence" value="ECO:0007669"/>
    <property type="project" value="InterPro"/>
</dbReference>
<dbReference type="Proteomes" id="UP000199110">
    <property type="component" value="Unassembled WGS sequence"/>
</dbReference>
<keyword evidence="5" id="KW-0547">Nucleotide-binding</keyword>
<dbReference type="Pfam" id="PF00989">
    <property type="entry name" value="PAS"/>
    <property type="match status" value="1"/>
</dbReference>
<keyword evidence="4" id="KW-0808">Transferase</keyword>
<dbReference type="GO" id="GO:0005524">
    <property type="term" value="F:ATP binding"/>
    <property type="evidence" value="ECO:0007669"/>
    <property type="project" value="UniProtKB-KW"/>
</dbReference>
<dbReference type="SUPFAM" id="SSF55785">
    <property type="entry name" value="PYP-like sensor domain (PAS domain)"/>
    <property type="match status" value="1"/>
</dbReference>
<comment type="catalytic activity">
    <reaction evidence="1">
        <text>ATP + protein L-histidine = ADP + protein N-phospho-L-histidine.</text>
        <dbReference type="EC" id="2.7.13.3"/>
    </reaction>
</comment>
<feature type="domain" description="Response regulatory" evidence="11">
    <location>
        <begin position="388"/>
        <end position="503"/>
    </location>
</feature>
<dbReference type="InterPro" id="IPR000014">
    <property type="entry name" value="PAS"/>
</dbReference>
<protein>
    <recommendedName>
        <fullName evidence="2">histidine kinase</fullName>
        <ecNumber evidence="2">2.7.13.3</ecNumber>
    </recommendedName>
</protein>
<evidence type="ECO:0000256" key="8">
    <source>
        <dbReference type="ARBA" id="ARBA00023012"/>
    </source>
</evidence>
<dbReference type="InterPro" id="IPR003661">
    <property type="entry name" value="HisK_dim/P_dom"/>
</dbReference>
<dbReference type="PROSITE" id="PS50112">
    <property type="entry name" value="PAS"/>
    <property type="match status" value="1"/>
</dbReference>
<gene>
    <name evidence="13" type="ORF">SAMN04488095_0401</name>
</gene>
<feature type="domain" description="PAS" evidence="12">
    <location>
        <begin position="5"/>
        <end position="59"/>
    </location>
</feature>
<dbReference type="GO" id="GO:0000155">
    <property type="term" value="F:phosphorelay sensor kinase activity"/>
    <property type="evidence" value="ECO:0007669"/>
    <property type="project" value="InterPro"/>
</dbReference>
<evidence type="ECO:0000256" key="2">
    <source>
        <dbReference type="ARBA" id="ARBA00012438"/>
    </source>
</evidence>
<dbReference type="Gene3D" id="3.30.450.20">
    <property type="entry name" value="PAS domain"/>
    <property type="match status" value="1"/>
</dbReference>
<evidence type="ECO:0000259" key="12">
    <source>
        <dbReference type="PROSITE" id="PS50112"/>
    </source>
</evidence>
<dbReference type="AlphaFoldDB" id="A0A1I3GZS7"/>
<dbReference type="InterPro" id="IPR004358">
    <property type="entry name" value="Sig_transdc_His_kin-like_C"/>
</dbReference>
<feature type="modified residue" description="4-aspartylphosphate" evidence="9">
    <location>
        <position position="438"/>
    </location>
</feature>
<reference evidence="13 14" key="1">
    <citation type="submission" date="2016-10" db="EMBL/GenBank/DDBJ databases">
        <authorList>
            <person name="de Groot N.N."/>
        </authorList>
    </citation>
    <scope>NUCLEOTIDE SEQUENCE [LARGE SCALE GENOMIC DNA]</scope>
    <source>
        <strain evidence="13 14">DSM 19073</strain>
    </source>
</reference>
<dbReference type="PRINTS" id="PR00344">
    <property type="entry name" value="BCTRLSENSOR"/>
</dbReference>
<dbReference type="InterPro" id="IPR003594">
    <property type="entry name" value="HATPase_dom"/>
</dbReference>
<dbReference type="Pfam" id="PF00512">
    <property type="entry name" value="HisKA"/>
    <property type="match status" value="1"/>
</dbReference>
<dbReference type="InterPro" id="IPR035965">
    <property type="entry name" value="PAS-like_dom_sf"/>
</dbReference>
<dbReference type="SMART" id="SM00388">
    <property type="entry name" value="HisKA"/>
    <property type="match status" value="1"/>
</dbReference>
<dbReference type="SMART" id="SM00387">
    <property type="entry name" value="HATPase_c"/>
    <property type="match status" value="1"/>
</dbReference>
<evidence type="ECO:0000256" key="9">
    <source>
        <dbReference type="PROSITE-ProRule" id="PRU00169"/>
    </source>
</evidence>
<keyword evidence="8" id="KW-0902">Two-component regulatory system</keyword>
<dbReference type="InterPro" id="IPR013767">
    <property type="entry name" value="PAS_fold"/>
</dbReference>
<dbReference type="SMART" id="SM00448">
    <property type="entry name" value="REC"/>
    <property type="match status" value="1"/>
</dbReference>
<evidence type="ECO:0000256" key="4">
    <source>
        <dbReference type="ARBA" id="ARBA00022679"/>
    </source>
</evidence>
<evidence type="ECO:0000256" key="1">
    <source>
        <dbReference type="ARBA" id="ARBA00000085"/>
    </source>
</evidence>
<dbReference type="InterPro" id="IPR001789">
    <property type="entry name" value="Sig_transdc_resp-reg_receiver"/>
</dbReference>
<dbReference type="Gene3D" id="3.40.50.2300">
    <property type="match status" value="1"/>
</dbReference>
<name>A0A1I3GZS7_9RHOB</name>
<evidence type="ECO:0000313" key="13">
    <source>
        <dbReference type="EMBL" id="SFI28994.1"/>
    </source>
</evidence>
<dbReference type="PANTHER" id="PTHR43065">
    <property type="entry name" value="SENSOR HISTIDINE KINASE"/>
    <property type="match status" value="1"/>
</dbReference>
<proteinExistence type="predicted"/>
<feature type="domain" description="Histidine kinase" evidence="10">
    <location>
        <begin position="145"/>
        <end position="367"/>
    </location>
</feature>
<evidence type="ECO:0000256" key="6">
    <source>
        <dbReference type="ARBA" id="ARBA00022777"/>
    </source>
</evidence>
<keyword evidence="7" id="KW-0067">ATP-binding</keyword>
<dbReference type="InterPro" id="IPR036890">
    <property type="entry name" value="HATPase_C_sf"/>
</dbReference>
<keyword evidence="14" id="KW-1185">Reference proteome</keyword>
<sequence>MMDEDAALLDALLDAAVDAIVVADAKGRILRVNAAAGTLFRQSLDRMLGGSISELMTPDMAARHPGFVETYLATGNRRIIGTGRDVTGRRGDGTTFPMHISVGRTDIAGGPVFIAIMHDLTRRLIAEEALMRAQRMDAIGQMTGGIAHDFNNLLTIIVGNLELMQMAGSDAKTAELIEDAMSAAEMGADLTSRLLLFSRKGELRPEPLDLGLATSDALRLLRRTLSARITVEKRLVDDIWPVELDPVQLQTAIINLALNAQDAMPDGGRLRLEVENITVDDDHMAQTVPFPPGRYVRLSVSDTGIGMTRDQQRRALEPFYTTKPPGKGTGLGLSMVYGYVGQSGGHLTLYSEVGKGTTVSLYFPRSDGGAARVPTQDTPSPAFGARRVVLVVEDDPAVRRLSEQRIAALGFDVVGADNAQDAWEILTARDDVALVFTDLVMPGTMTGEDLAHRIGSERPDVAVLLTSGFSGGMANLEGIEGAPQLLRKPYRQADLAAAVEAVLTRAP</sequence>
<evidence type="ECO:0000256" key="7">
    <source>
        <dbReference type="ARBA" id="ARBA00022840"/>
    </source>
</evidence>
<dbReference type="STRING" id="390807.SAMN04488095_0401"/>
<dbReference type="Gene3D" id="1.10.287.130">
    <property type="match status" value="1"/>
</dbReference>
<evidence type="ECO:0000313" key="14">
    <source>
        <dbReference type="Proteomes" id="UP000199110"/>
    </source>
</evidence>
<dbReference type="InterPro" id="IPR036097">
    <property type="entry name" value="HisK_dim/P_sf"/>
</dbReference>
<dbReference type="PROSITE" id="PS50110">
    <property type="entry name" value="RESPONSE_REGULATORY"/>
    <property type="match status" value="1"/>
</dbReference>
<dbReference type="Pfam" id="PF00072">
    <property type="entry name" value="Response_reg"/>
    <property type="match status" value="1"/>
</dbReference>
<dbReference type="Gene3D" id="3.30.565.10">
    <property type="entry name" value="Histidine kinase-like ATPase, C-terminal domain"/>
    <property type="match status" value="1"/>
</dbReference>
<evidence type="ECO:0000259" key="10">
    <source>
        <dbReference type="PROSITE" id="PS50109"/>
    </source>
</evidence>
<dbReference type="Pfam" id="PF02518">
    <property type="entry name" value="HATPase_c"/>
    <property type="match status" value="1"/>
</dbReference>
<dbReference type="PROSITE" id="PS50109">
    <property type="entry name" value="HIS_KIN"/>
    <property type="match status" value="1"/>
</dbReference>
<keyword evidence="6 13" id="KW-0418">Kinase</keyword>
<dbReference type="SUPFAM" id="SSF52172">
    <property type="entry name" value="CheY-like"/>
    <property type="match status" value="1"/>
</dbReference>
<dbReference type="PANTHER" id="PTHR43065:SF42">
    <property type="entry name" value="TWO-COMPONENT SENSOR PPRA"/>
    <property type="match status" value="1"/>
</dbReference>